<dbReference type="PANTHER" id="PTHR43793">
    <property type="entry name" value="FAD SYNTHASE"/>
    <property type="match status" value="1"/>
</dbReference>
<keyword evidence="1" id="KW-0808">Transferase</keyword>
<dbReference type="SUPFAM" id="SSF51621">
    <property type="entry name" value="Phosphoenolpyruvate/pyruvate domain"/>
    <property type="match status" value="1"/>
</dbReference>
<dbReference type="RefSeq" id="WP_099471844.1">
    <property type="nucleotide sequence ID" value="NZ_CP041025.1"/>
</dbReference>
<dbReference type="InterPro" id="IPR015813">
    <property type="entry name" value="Pyrv/PenolPyrv_kinase-like_dom"/>
</dbReference>
<dbReference type="InterPro" id="IPR040442">
    <property type="entry name" value="Pyrv_kinase-like_dom_sf"/>
</dbReference>
<dbReference type="Gene3D" id="3.20.20.60">
    <property type="entry name" value="Phosphoenolpyruvate-binding domains"/>
    <property type="match status" value="1"/>
</dbReference>
<dbReference type="Proteomes" id="UP000229730">
    <property type="component" value="Unassembled WGS sequence"/>
</dbReference>
<proteinExistence type="predicted"/>
<dbReference type="GO" id="GO:0050188">
    <property type="term" value="F:phosphoenolpyruvate mutase activity"/>
    <property type="evidence" value="ECO:0007669"/>
    <property type="project" value="UniProtKB-EC"/>
</dbReference>
<organism evidence="6 7">
    <name type="scientific">Paremcibacter congregatus</name>
    <dbReference type="NCBI Taxonomy" id="2043170"/>
    <lineage>
        <taxon>Bacteria</taxon>
        <taxon>Pseudomonadati</taxon>
        <taxon>Pseudomonadota</taxon>
        <taxon>Alphaproteobacteria</taxon>
        <taxon>Emcibacterales</taxon>
        <taxon>Emcibacteraceae</taxon>
        <taxon>Paremcibacter</taxon>
    </lineage>
</organism>
<dbReference type="SUPFAM" id="SSF52374">
    <property type="entry name" value="Nucleotidylyl transferase"/>
    <property type="match status" value="1"/>
</dbReference>
<keyword evidence="2" id="KW-0548">Nucleotidyltransferase</keyword>
<dbReference type="InParanoid" id="A0A2G4YVJ7"/>
<evidence type="ECO:0000256" key="1">
    <source>
        <dbReference type="ARBA" id="ARBA00022679"/>
    </source>
</evidence>
<evidence type="ECO:0000259" key="5">
    <source>
        <dbReference type="Pfam" id="PF01467"/>
    </source>
</evidence>
<dbReference type="CDD" id="cd00377">
    <property type="entry name" value="ICL_PEPM"/>
    <property type="match status" value="1"/>
</dbReference>
<dbReference type="OrthoDB" id="8629576at2"/>
<sequence>MGKNVYVGMAADLLHEGHTNILKIAASHGDVTVGVLTDKAIASYKRLPFMNYNQRKALVEQIKGVMRVVPQETLDYEPNLREYRPDIVVHGDDWKTGVQKKVRQKVIDVLAEWGGELIEPTYTAGISSTLLNQALKEIGTTPGVRLQALRRLIDAKNVVRVIEAHSGLTARIVETAEAEYKGKKRQFDAMWSSSLTDSTARGKPDNEAVDISSRLVTVNDIFEVTTKPMIFDGDTGGRIEHFPYMVRSLERTGVSAVIIEDKIGLKQNSLYGTDVMQTQDDPENFCQKIKAGKAAQVTKEFMIIARIESLILEKGMDDAIARAHAYVKAGADGIMIHSREKTPDEILTFCEIFRASYPDVPLVVVPTSFNEITDEELGRAGVNVVIHANHLLRSAYPAMVKTANSILANDRSFETDEMCLPIKDILNLIPQRV</sequence>
<feature type="domain" description="Cytidyltransferase-like" evidence="5">
    <location>
        <begin position="12"/>
        <end position="131"/>
    </location>
</feature>
<evidence type="ECO:0000313" key="7">
    <source>
        <dbReference type="Proteomes" id="UP000229730"/>
    </source>
</evidence>
<dbReference type="EMBL" id="PDEM01000009">
    <property type="protein sequence ID" value="PHZ86260.1"/>
    <property type="molecule type" value="Genomic_DNA"/>
</dbReference>
<keyword evidence="7" id="KW-1185">Reference proteome</keyword>
<evidence type="ECO:0000256" key="3">
    <source>
        <dbReference type="ARBA" id="ARBA00023235"/>
    </source>
</evidence>
<reference evidence="6 7" key="1">
    <citation type="submission" date="2017-10" db="EMBL/GenBank/DDBJ databases">
        <title>Frigbacter circumglobatus gen. nov. sp. nov., isolated from sediment cultured in situ.</title>
        <authorList>
            <person name="Zhao Z."/>
        </authorList>
    </citation>
    <scope>NUCLEOTIDE SEQUENCE [LARGE SCALE GENOMIC DNA]</scope>
    <source>
        <strain evidence="6 7">ZYL</strain>
    </source>
</reference>
<protein>
    <recommendedName>
        <fullName evidence="4">phosphoenolpyruvate mutase</fullName>
        <ecNumber evidence="4">5.4.2.9</ecNumber>
    </recommendedName>
</protein>
<dbReference type="AlphaFoldDB" id="A0A2G4YVJ7"/>
<name>A0A2G4YVJ7_9PROT</name>
<evidence type="ECO:0000313" key="6">
    <source>
        <dbReference type="EMBL" id="PHZ86260.1"/>
    </source>
</evidence>
<dbReference type="InterPro" id="IPR039556">
    <property type="entry name" value="ICL/PEPM"/>
</dbReference>
<dbReference type="GO" id="GO:0016779">
    <property type="term" value="F:nucleotidyltransferase activity"/>
    <property type="evidence" value="ECO:0007669"/>
    <property type="project" value="UniProtKB-KW"/>
</dbReference>
<accession>A0A2G4YVJ7</accession>
<dbReference type="NCBIfam" id="TIGR00125">
    <property type="entry name" value="cyt_tran_rel"/>
    <property type="match status" value="1"/>
</dbReference>
<comment type="caution">
    <text evidence="6">The sequence shown here is derived from an EMBL/GenBank/DDBJ whole genome shotgun (WGS) entry which is preliminary data.</text>
</comment>
<dbReference type="InterPro" id="IPR014729">
    <property type="entry name" value="Rossmann-like_a/b/a_fold"/>
</dbReference>
<dbReference type="EC" id="5.4.2.9" evidence="4"/>
<dbReference type="Pfam" id="PF13714">
    <property type="entry name" value="PEP_mutase"/>
    <property type="match status" value="1"/>
</dbReference>
<dbReference type="PANTHER" id="PTHR43793:SF1">
    <property type="entry name" value="FAD SYNTHASE"/>
    <property type="match status" value="1"/>
</dbReference>
<evidence type="ECO:0000256" key="4">
    <source>
        <dbReference type="ARBA" id="ARBA00024063"/>
    </source>
</evidence>
<evidence type="ECO:0000256" key="2">
    <source>
        <dbReference type="ARBA" id="ARBA00022695"/>
    </source>
</evidence>
<keyword evidence="6" id="KW-0670">Pyruvate</keyword>
<dbReference type="InterPro" id="IPR050385">
    <property type="entry name" value="Archaeal_FAD_synthase"/>
</dbReference>
<dbReference type="Gene3D" id="3.40.50.620">
    <property type="entry name" value="HUPs"/>
    <property type="match status" value="1"/>
</dbReference>
<dbReference type="InterPro" id="IPR012698">
    <property type="entry name" value="PEnolPyrv_PMutase_core"/>
</dbReference>
<dbReference type="NCBIfam" id="TIGR02320">
    <property type="entry name" value="PEP_mutase"/>
    <property type="match status" value="1"/>
</dbReference>
<dbReference type="InterPro" id="IPR004821">
    <property type="entry name" value="Cyt_trans-like"/>
</dbReference>
<gene>
    <name evidence="6" type="primary">aepX</name>
    <name evidence="6" type="ORF">CRD36_06235</name>
</gene>
<dbReference type="Pfam" id="PF01467">
    <property type="entry name" value="CTP_transf_like"/>
    <property type="match status" value="1"/>
</dbReference>
<keyword evidence="3" id="KW-0413">Isomerase</keyword>